<name>A0A226EY01_FOLCA</name>
<evidence type="ECO:0000313" key="2">
    <source>
        <dbReference type="EMBL" id="OXA62473.1"/>
    </source>
</evidence>
<protein>
    <submittedName>
        <fullName evidence="2">Uncharacterized protein</fullName>
    </submittedName>
</protein>
<comment type="caution">
    <text evidence="2">The sequence shown here is derived from an EMBL/GenBank/DDBJ whole genome shotgun (WGS) entry which is preliminary data.</text>
</comment>
<feature type="region of interest" description="Disordered" evidence="1">
    <location>
        <begin position="153"/>
        <end position="224"/>
    </location>
</feature>
<sequence>MNDHSTERLETLVFDYEDDTIQGMLRFATEIRDRRLKYCRDRQAILQAQRSALAALAGRPAPPPSGHTCPAASNQDAPAPPRNNDMNQRPGEGQCSAPCTTSANFERITSQGPPNTQGTHIQQPKVVIKPATPTLPPGQMREMHLIPPPHPQFVDSCGSEGPPADRRAQSTPNNSCVEEGRASHIQFSPQVDTCTASQSPTTTKSTTFTQSSSHLTTERSARSWGGCRHPCAMIECPICQGALRVSLTPLCGDSVGTRLRGGAPTTTDTGCTTGNTSSNNTGSTLAQQQYLTDITLSGSSGRSAVQHVHNITYPPANFHQMQNQDQEHRYNSNPENIASHSFQIFTMTEAPLKRPSLQDLSLLQPTTNKNHTFGGWSGDNGNPPAEPFQCYLNSSRHQKEQHYSSESESEDTYPFVPSCCSSSPPPPRITPNKGEGPENWKLADNDHSVRQKRMEIPLDPSIINYL</sequence>
<feature type="compositionally biased region" description="Polar residues" evidence="1">
    <location>
        <begin position="97"/>
        <end position="122"/>
    </location>
</feature>
<feature type="region of interest" description="Disordered" evidence="1">
    <location>
        <begin position="258"/>
        <end position="283"/>
    </location>
</feature>
<feature type="compositionally biased region" description="Polar residues" evidence="1">
    <location>
        <begin position="185"/>
        <end position="194"/>
    </location>
</feature>
<dbReference type="AlphaFoldDB" id="A0A226EY01"/>
<feature type="region of interest" description="Disordered" evidence="1">
    <location>
        <begin position="396"/>
        <end position="442"/>
    </location>
</feature>
<proteinExistence type="predicted"/>
<evidence type="ECO:0000313" key="3">
    <source>
        <dbReference type="Proteomes" id="UP000198287"/>
    </source>
</evidence>
<keyword evidence="3" id="KW-1185">Reference proteome</keyword>
<feature type="region of interest" description="Disordered" evidence="1">
    <location>
        <begin position="55"/>
        <end position="133"/>
    </location>
</feature>
<feature type="compositionally biased region" description="Low complexity" evidence="1">
    <location>
        <begin position="265"/>
        <end position="283"/>
    </location>
</feature>
<feature type="compositionally biased region" description="Low complexity" evidence="1">
    <location>
        <begin position="195"/>
        <end position="213"/>
    </location>
</feature>
<reference evidence="2 3" key="1">
    <citation type="submission" date="2015-12" db="EMBL/GenBank/DDBJ databases">
        <title>The genome of Folsomia candida.</title>
        <authorList>
            <person name="Faddeeva A."/>
            <person name="Derks M.F."/>
            <person name="Anvar Y."/>
            <person name="Smit S."/>
            <person name="Van Straalen N."/>
            <person name="Roelofs D."/>
        </authorList>
    </citation>
    <scope>NUCLEOTIDE SEQUENCE [LARGE SCALE GENOMIC DNA]</scope>
    <source>
        <strain evidence="2 3">VU population</strain>
        <tissue evidence="2">Whole body</tissue>
    </source>
</reference>
<dbReference type="Proteomes" id="UP000198287">
    <property type="component" value="Unassembled WGS sequence"/>
</dbReference>
<dbReference type="EMBL" id="LNIX01000001">
    <property type="protein sequence ID" value="OXA62473.1"/>
    <property type="molecule type" value="Genomic_DNA"/>
</dbReference>
<evidence type="ECO:0000256" key="1">
    <source>
        <dbReference type="SAM" id="MobiDB-lite"/>
    </source>
</evidence>
<organism evidence="2 3">
    <name type="scientific">Folsomia candida</name>
    <name type="common">Springtail</name>
    <dbReference type="NCBI Taxonomy" id="158441"/>
    <lineage>
        <taxon>Eukaryota</taxon>
        <taxon>Metazoa</taxon>
        <taxon>Ecdysozoa</taxon>
        <taxon>Arthropoda</taxon>
        <taxon>Hexapoda</taxon>
        <taxon>Collembola</taxon>
        <taxon>Entomobryomorpha</taxon>
        <taxon>Isotomoidea</taxon>
        <taxon>Isotomidae</taxon>
        <taxon>Proisotominae</taxon>
        <taxon>Folsomia</taxon>
    </lineage>
</organism>
<gene>
    <name evidence="2" type="ORF">Fcan01_03038</name>
</gene>
<accession>A0A226EY01</accession>